<sequence length="156" mass="17528">MSALGLDPLVAETERHVLICALRQHPSWTLGELLDYLAQGGERAETLRAVRLEELISQEGVVVAGIRAHNKGLVQERLEAARQATGELFDDFVREVLDEAMSDPEVEHGWIDGRFLRDQVGGPRWKLQASLTRLVDAGQVERKGKTSSTRYRRRLS</sequence>
<evidence type="ECO:0000313" key="1">
    <source>
        <dbReference type="EMBL" id="EDM79553.1"/>
    </source>
</evidence>
<keyword evidence="2" id="KW-1185">Reference proteome</keyword>
<dbReference type="OrthoDB" id="5532844at2"/>
<evidence type="ECO:0000313" key="2">
    <source>
        <dbReference type="Proteomes" id="UP000005801"/>
    </source>
</evidence>
<dbReference type="EMBL" id="ABCS01000018">
    <property type="protein sequence ID" value="EDM79553.1"/>
    <property type="molecule type" value="Genomic_DNA"/>
</dbReference>
<gene>
    <name evidence="1" type="ORF">PPSIR1_21034</name>
</gene>
<dbReference type="AlphaFoldDB" id="A6G3E6"/>
<reference evidence="1 2" key="1">
    <citation type="submission" date="2007-06" db="EMBL/GenBank/DDBJ databases">
        <authorList>
            <person name="Shimkets L."/>
            <person name="Ferriera S."/>
            <person name="Johnson J."/>
            <person name="Kravitz S."/>
            <person name="Beeson K."/>
            <person name="Sutton G."/>
            <person name="Rogers Y.-H."/>
            <person name="Friedman R."/>
            <person name="Frazier M."/>
            <person name="Venter J.C."/>
        </authorList>
    </citation>
    <scope>NUCLEOTIDE SEQUENCE [LARGE SCALE GENOMIC DNA]</scope>
    <source>
        <strain evidence="1 2">SIR-1</strain>
    </source>
</reference>
<accession>A6G3E6</accession>
<dbReference type="STRING" id="391625.PPSIR1_21034"/>
<proteinExistence type="predicted"/>
<protein>
    <submittedName>
        <fullName evidence="1">Uncharacterized protein</fullName>
    </submittedName>
</protein>
<name>A6G3E6_9BACT</name>
<organism evidence="1 2">
    <name type="scientific">Plesiocystis pacifica SIR-1</name>
    <dbReference type="NCBI Taxonomy" id="391625"/>
    <lineage>
        <taxon>Bacteria</taxon>
        <taxon>Pseudomonadati</taxon>
        <taxon>Myxococcota</taxon>
        <taxon>Polyangia</taxon>
        <taxon>Nannocystales</taxon>
        <taxon>Nannocystaceae</taxon>
        <taxon>Plesiocystis</taxon>
    </lineage>
</organism>
<comment type="caution">
    <text evidence="1">The sequence shown here is derived from an EMBL/GenBank/DDBJ whole genome shotgun (WGS) entry which is preliminary data.</text>
</comment>
<dbReference type="Proteomes" id="UP000005801">
    <property type="component" value="Unassembled WGS sequence"/>
</dbReference>